<proteinExistence type="inferred from homology"/>
<protein>
    <submittedName>
        <fullName evidence="3">Universal stress protein</fullName>
    </submittedName>
</protein>
<evidence type="ECO:0000313" key="4">
    <source>
        <dbReference type="Proteomes" id="UP000546257"/>
    </source>
</evidence>
<dbReference type="EMBL" id="JACKXD010000003">
    <property type="protein sequence ID" value="MBB6646851.1"/>
    <property type="molecule type" value="Genomic_DNA"/>
</dbReference>
<feature type="domain" description="UspA" evidence="2">
    <location>
        <begin position="1"/>
        <end position="137"/>
    </location>
</feature>
<feature type="domain" description="UspA" evidence="2">
    <location>
        <begin position="147"/>
        <end position="293"/>
    </location>
</feature>
<dbReference type="CDD" id="cd00293">
    <property type="entry name" value="USP-like"/>
    <property type="match status" value="2"/>
</dbReference>
<dbReference type="PRINTS" id="PR01438">
    <property type="entry name" value="UNVRSLSTRESS"/>
</dbReference>
<dbReference type="InterPro" id="IPR006016">
    <property type="entry name" value="UspA"/>
</dbReference>
<dbReference type="Gene3D" id="3.40.50.620">
    <property type="entry name" value="HUPs"/>
    <property type="match status" value="2"/>
</dbReference>
<sequence length="296" mass="29999">MYDHIVIPVDGSDEAAAAARHGFSLAATFDSTVSVLHVVERRALRLTATEDERTRLQSSGEAIVDDVAALAPDEVGSVTTDVVEGTPADRITAYAGDRGADLIVVGRQGVSGLGKRLLGGVTERILGRRTTPVAVVPGGAAETAADYARILFPTDGSDAADAAVPHVAAAARAFGSAVDVLNVVDLQAAGGVFNAGGLEPAFVDRLERRGRDAVDAAAGELGASAPEVGIRTAIERATATGGAAAAVRDYVDAAGIDLVVMGASGRSNRSRQLLGSVTSSVLRTVAVPVLVVPRSG</sequence>
<dbReference type="PANTHER" id="PTHR46268:SF6">
    <property type="entry name" value="UNIVERSAL STRESS PROTEIN UP12"/>
    <property type="match status" value="1"/>
</dbReference>
<dbReference type="InterPro" id="IPR006015">
    <property type="entry name" value="Universal_stress_UspA"/>
</dbReference>
<dbReference type="PANTHER" id="PTHR46268">
    <property type="entry name" value="STRESS RESPONSE PROTEIN NHAX"/>
    <property type="match status" value="1"/>
</dbReference>
<comment type="similarity">
    <text evidence="1">Belongs to the universal stress protein A family.</text>
</comment>
<keyword evidence="4" id="KW-1185">Reference proteome</keyword>
<dbReference type="InterPro" id="IPR014729">
    <property type="entry name" value="Rossmann-like_a/b/a_fold"/>
</dbReference>
<dbReference type="AlphaFoldDB" id="A0A7J9SNR3"/>
<comment type="caution">
    <text evidence="3">The sequence shown here is derived from an EMBL/GenBank/DDBJ whole genome shotgun (WGS) entry which is preliminary data.</text>
</comment>
<evidence type="ECO:0000256" key="1">
    <source>
        <dbReference type="ARBA" id="ARBA00008791"/>
    </source>
</evidence>
<accession>A0A7J9SNR3</accession>
<evidence type="ECO:0000313" key="3">
    <source>
        <dbReference type="EMBL" id="MBB6646851.1"/>
    </source>
</evidence>
<reference evidence="3 4" key="1">
    <citation type="submission" date="2020-08" db="EMBL/GenBank/DDBJ databases">
        <authorList>
            <person name="Seo M.-J."/>
        </authorList>
    </citation>
    <scope>NUCLEOTIDE SEQUENCE [LARGE SCALE GENOMIC DNA]</scope>
    <source>
        <strain evidence="3 4">MBLA0160</strain>
    </source>
</reference>
<organism evidence="3 4">
    <name type="scientific">Halobellus ruber</name>
    <dbReference type="NCBI Taxonomy" id="2761102"/>
    <lineage>
        <taxon>Archaea</taxon>
        <taxon>Methanobacteriati</taxon>
        <taxon>Methanobacteriota</taxon>
        <taxon>Stenosarchaea group</taxon>
        <taxon>Halobacteria</taxon>
        <taxon>Halobacteriales</taxon>
        <taxon>Haloferacaceae</taxon>
        <taxon>Halobellus</taxon>
    </lineage>
</organism>
<name>A0A7J9SNR3_9EURY</name>
<dbReference type="Proteomes" id="UP000546257">
    <property type="component" value="Unassembled WGS sequence"/>
</dbReference>
<dbReference type="RefSeq" id="WP_185193195.1">
    <property type="nucleotide sequence ID" value="NZ_JACKXD010000003.1"/>
</dbReference>
<dbReference type="Pfam" id="PF00582">
    <property type="entry name" value="Usp"/>
    <property type="match status" value="2"/>
</dbReference>
<evidence type="ECO:0000259" key="2">
    <source>
        <dbReference type="Pfam" id="PF00582"/>
    </source>
</evidence>
<gene>
    <name evidence="3" type="ORF">H5V44_11240</name>
</gene>
<dbReference type="SUPFAM" id="SSF52402">
    <property type="entry name" value="Adenine nucleotide alpha hydrolases-like"/>
    <property type="match status" value="2"/>
</dbReference>